<dbReference type="PANTHER" id="PTHR14514:SF3">
    <property type="entry name" value="NESPRIN-1"/>
    <property type="match status" value="1"/>
</dbReference>
<feature type="non-terminal residue" evidence="8">
    <location>
        <position position="186"/>
    </location>
</feature>
<dbReference type="InterPro" id="IPR002017">
    <property type="entry name" value="Spectrin_repeat"/>
</dbReference>
<organism evidence="7 8">
    <name type="scientific">Notothenia coriiceps</name>
    <name type="common">black rockcod</name>
    <dbReference type="NCBI Taxonomy" id="8208"/>
    <lineage>
        <taxon>Eukaryota</taxon>
        <taxon>Metazoa</taxon>
        <taxon>Chordata</taxon>
        <taxon>Craniata</taxon>
        <taxon>Vertebrata</taxon>
        <taxon>Euteleostomi</taxon>
        <taxon>Actinopterygii</taxon>
        <taxon>Neopterygii</taxon>
        <taxon>Teleostei</taxon>
        <taxon>Neoteleostei</taxon>
        <taxon>Acanthomorphata</taxon>
        <taxon>Eupercaria</taxon>
        <taxon>Perciformes</taxon>
        <taxon>Notothenioidei</taxon>
        <taxon>Nototheniidae</taxon>
        <taxon>Notothenia</taxon>
    </lineage>
</organism>
<sequence length="186" mass="21400">METLQGVNHTWAHLDHLVGQLKLSLSSVLDQWTLYRGASEEINARLMEGRYSVSRLRLLTGSLEAVQLQVQSLQELQEDLEKQESSVRRFGAVTHQLLKESHPSLSDSLNNSLQDVNARWTGLLEEISERRRSSEALLQLWQRYKHLHEESCSGMRLQEDAMQRLVNSCSEEISDDEVNVWIQESS</sequence>
<dbReference type="GeneID" id="104947839"/>
<keyword evidence="4" id="KW-0472">Membrane</keyword>
<keyword evidence="5" id="KW-0539">Nucleus</keyword>
<name>A0A6I9ND36_9TELE</name>
<dbReference type="Proteomes" id="UP000504611">
    <property type="component" value="Unplaced"/>
</dbReference>
<comment type="subcellular location">
    <subcellularLocation>
        <location evidence="1">Nucleus membrane</location>
    </subcellularLocation>
</comment>
<dbReference type="SMART" id="SM00150">
    <property type="entry name" value="SPEC"/>
    <property type="match status" value="1"/>
</dbReference>
<dbReference type="Pfam" id="PF00435">
    <property type="entry name" value="Spectrin"/>
    <property type="match status" value="1"/>
</dbReference>
<keyword evidence="2" id="KW-0597">Phosphoprotein</keyword>
<evidence type="ECO:0000256" key="1">
    <source>
        <dbReference type="ARBA" id="ARBA00004126"/>
    </source>
</evidence>
<dbReference type="RefSeq" id="XP_010772255.1">
    <property type="nucleotide sequence ID" value="XM_010773953.1"/>
</dbReference>
<feature type="coiled-coil region" evidence="6">
    <location>
        <begin position="63"/>
        <end position="93"/>
    </location>
</feature>
<accession>A0A6I9ND36</accession>
<gene>
    <name evidence="8" type="primary">LOC104947839</name>
</gene>
<evidence type="ECO:0000313" key="8">
    <source>
        <dbReference type="RefSeq" id="XP_010772255.1"/>
    </source>
</evidence>
<evidence type="ECO:0000256" key="6">
    <source>
        <dbReference type="SAM" id="Coils"/>
    </source>
</evidence>
<dbReference type="AlphaFoldDB" id="A0A6I9ND36"/>
<evidence type="ECO:0000256" key="2">
    <source>
        <dbReference type="ARBA" id="ARBA00022553"/>
    </source>
</evidence>
<dbReference type="GO" id="GO:0031965">
    <property type="term" value="C:nuclear membrane"/>
    <property type="evidence" value="ECO:0007669"/>
    <property type="project" value="UniProtKB-SubCell"/>
</dbReference>
<dbReference type="SUPFAM" id="SSF46966">
    <property type="entry name" value="Spectrin repeat"/>
    <property type="match status" value="1"/>
</dbReference>
<keyword evidence="6" id="KW-0175">Coiled coil</keyword>
<reference evidence="8" key="1">
    <citation type="submission" date="2025-08" db="UniProtKB">
        <authorList>
            <consortium name="RefSeq"/>
        </authorList>
    </citation>
    <scope>IDENTIFICATION</scope>
    <source>
        <tissue evidence="8">Muscle</tissue>
    </source>
</reference>
<protein>
    <submittedName>
        <fullName evidence="8">Nesprin-1-like</fullName>
    </submittedName>
</protein>
<evidence type="ECO:0000313" key="7">
    <source>
        <dbReference type="Proteomes" id="UP000504611"/>
    </source>
</evidence>
<evidence type="ECO:0000256" key="5">
    <source>
        <dbReference type="ARBA" id="ARBA00023242"/>
    </source>
</evidence>
<dbReference type="KEGG" id="ncc:104947839"/>
<proteinExistence type="predicted"/>
<keyword evidence="3" id="KW-0677">Repeat</keyword>
<evidence type="ECO:0000256" key="3">
    <source>
        <dbReference type="ARBA" id="ARBA00022737"/>
    </source>
</evidence>
<evidence type="ECO:0000256" key="4">
    <source>
        <dbReference type="ARBA" id="ARBA00023136"/>
    </source>
</evidence>
<dbReference type="InterPro" id="IPR018159">
    <property type="entry name" value="Spectrin/alpha-actinin"/>
</dbReference>
<dbReference type="Gene3D" id="1.20.58.60">
    <property type="match status" value="1"/>
</dbReference>
<keyword evidence="7" id="KW-1185">Reference proteome</keyword>
<dbReference type="PANTHER" id="PTHR14514">
    <property type="entry name" value="PKA ANCHORING PROTEIN"/>
    <property type="match status" value="1"/>
</dbReference>